<sequence>MITIRISNLKAITVHRDEPGTFINIFE</sequence>
<comment type="caution">
    <text evidence="1">The sequence shown here is derived from an EMBL/GenBank/DDBJ whole genome shotgun (WGS) entry which is preliminary data.</text>
</comment>
<reference evidence="1 2" key="1">
    <citation type="submission" date="2018-01" db="EMBL/GenBank/DDBJ databases">
        <authorList>
            <person name="Clerissi C."/>
        </authorList>
    </citation>
    <scope>NUCLEOTIDE SEQUENCE [LARGE SCALE GENOMIC DNA]</scope>
    <source>
        <strain evidence="1">Cupriavidus taiwanensis STM 3521</strain>
    </source>
</reference>
<proteinExistence type="predicted"/>
<gene>
    <name evidence="1" type="ORF">CBM2589_A91045</name>
</gene>
<dbReference type="Proteomes" id="UP000256297">
    <property type="component" value="Chromosome CBM2589_a"/>
</dbReference>
<name>A0A976A9Y5_9BURK</name>
<evidence type="ECO:0000313" key="2">
    <source>
        <dbReference type="Proteomes" id="UP000256297"/>
    </source>
</evidence>
<evidence type="ECO:0000313" key="1">
    <source>
        <dbReference type="EMBL" id="SOY69710.1"/>
    </source>
</evidence>
<accession>A0A976A9Y5</accession>
<protein>
    <submittedName>
        <fullName evidence="1">Uncharacterized protein</fullName>
    </submittedName>
</protein>
<dbReference type="AlphaFoldDB" id="A0A976A9Y5"/>
<dbReference type="EMBL" id="OFSP01000039">
    <property type="protein sequence ID" value="SOY69710.1"/>
    <property type="molecule type" value="Genomic_DNA"/>
</dbReference>
<organism evidence="1 2">
    <name type="scientific">Cupriavidus taiwanensis</name>
    <dbReference type="NCBI Taxonomy" id="164546"/>
    <lineage>
        <taxon>Bacteria</taxon>
        <taxon>Pseudomonadati</taxon>
        <taxon>Pseudomonadota</taxon>
        <taxon>Betaproteobacteria</taxon>
        <taxon>Burkholderiales</taxon>
        <taxon>Burkholderiaceae</taxon>
        <taxon>Cupriavidus</taxon>
    </lineage>
</organism>